<protein>
    <recommendedName>
        <fullName evidence="2">Chitin-binding type-2 domain-containing protein</fullName>
    </recommendedName>
</protein>
<feature type="region of interest" description="Disordered" evidence="1">
    <location>
        <begin position="314"/>
        <end position="383"/>
    </location>
</feature>
<feature type="compositionally biased region" description="Low complexity" evidence="1">
    <location>
        <begin position="1228"/>
        <end position="1238"/>
    </location>
</feature>
<dbReference type="GO" id="GO:0005576">
    <property type="term" value="C:extracellular region"/>
    <property type="evidence" value="ECO:0007669"/>
    <property type="project" value="InterPro"/>
</dbReference>
<organism evidence="3 4">
    <name type="scientific">Psylliodes chrysocephalus</name>
    <dbReference type="NCBI Taxonomy" id="3402493"/>
    <lineage>
        <taxon>Eukaryota</taxon>
        <taxon>Metazoa</taxon>
        <taxon>Ecdysozoa</taxon>
        <taxon>Arthropoda</taxon>
        <taxon>Hexapoda</taxon>
        <taxon>Insecta</taxon>
        <taxon>Pterygota</taxon>
        <taxon>Neoptera</taxon>
        <taxon>Endopterygota</taxon>
        <taxon>Coleoptera</taxon>
        <taxon>Polyphaga</taxon>
        <taxon>Cucujiformia</taxon>
        <taxon>Chrysomeloidea</taxon>
        <taxon>Chrysomelidae</taxon>
        <taxon>Galerucinae</taxon>
        <taxon>Alticini</taxon>
        <taxon>Psylliodes</taxon>
    </lineage>
</organism>
<dbReference type="Proteomes" id="UP001153636">
    <property type="component" value="Chromosome 10"/>
</dbReference>
<dbReference type="InterPro" id="IPR002557">
    <property type="entry name" value="Chitin-bd_dom"/>
</dbReference>
<dbReference type="InterPro" id="IPR036508">
    <property type="entry name" value="Chitin-bd_dom_sf"/>
</dbReference>
<dbReference type="PANTHER" id="PTHR22933:SF18">
    <property type="match status" value="1"/>
</dbReference>
<dbReference type="InterPro" id="IPR052976">
    <property type="entry name" value="Scoloptoxin-like"/>
</dbReference>
<reference evidence="3" key="1">
    <citation type="submission" date="2022-01" db="EMBL/GenBank/DDBJ databases">
        <authorList>
            <person name="King R."/>
        </authorList>
    </citation>
    <scope>NUCLEOTIDE SEQUENCE</scope>
</reference>
<accession>A0A9P0CBA2</accession>
<evidence type="ECO:0000256" key="1">
    <source>
        <dbReference type="SAM" id="MobiDB-lite"/>
    </source>
</evidence>
<dbReference type="PROSITE" id="PS50940">
    <property type="entry name" value="CHIT_BIND_II"/>
    <property type="match status" value="1"/>
</dbReference>
<dbReference type="OrthoDB" id="8194050at2759"/>
<keyword evidence="4" id="KW-1185">Reference proteome</keyword>
<dbReference type="PANTHER" id="PTHR22933">
    <property type="entry name" value="FI18007P1-RELATED"/>
    <property type="match status" value="1"/>
</dbReference>
<dbReference type="Gene3D" id="2.170.140.10">
    <property type="entry name" value="Chitin binding domain"/>
    <property type="match status" value="1"/>
</dbReference>
<feature type="domain" description="Chitin-binding type-2" evidence="2">
    <location>
        <begin position="79"/>
        <end position="136"/>
    </location>
</feature>
<evidence type="ECO:0000313" key="4">
    <source>
        <dbReference type="Proteomes" id="UP001153636"/>
    </source>
</evidence>
<evidence type="ECO:0000313" key="3">
    <source>
        <dbReference type="EMBL" id="CAH1100377.1"/>
    </source>
</evidence>
<evidence type="ECO:0000259" key="2">
    <source>
        <dbReference type="PROSITE" id="PS50940"/>
    </source>
</evidence>
<dbReference type="GO" id="GO:0008061">
    <property type="term" value="F:chitin binding"/>
    <property type="evidence" value="ECO:0007669"/>
    <property type="project" value="InterPro"/>
</dbReference>
<gene>
    <name evidence="3" type="ORF">PSYICH_LOCUS2234</name>
</gene>
<dbReference type="EMBL" id="OV651822">
    <property type="protein sequence ID" value="CAH1100377.1"/>
    <property type="molecule type" value="Genomic_DNA"/>
</dbReference>
<dbReference type="SUPFAM" id="SSF57625">
    <property type="entry name" value="Invertebrate chitin-binding proteins"/>
    <property type="match status" value="1"/>
</dbReference>
<proteinExistence type="predicted"/>
<dbReference type="SMART" id="SM00494">
    <property type="entry name" value="ChtBD2"/>
    <property type="match status" value="1"/>
</dbReference>
<feature type="compositionally biased region" description="Polar residues" evidence="1">
    <location>
        <begin position="317"/>
        <end position="332"/>
    </location>
</feature>
<sequence>MSKIMELCGTFKCGTSTLFYVVYFLRSVMYVNGIEQYPTDHEKGLPEKVSQPDYLFFYQGVEGTPGIDFPVYSHIPSTKFSCKELESGYYADTDTDCQVFHICEDEKKISFLCPNGTIFQQTDLICEWWFKVNCSHSPYLYEESAENLRENVAKRKSFRRVHLNTQELDKSTLGVKENSFIDRVADNKYNTQHFSNTNNKNDRLVTTQNNNYNTHNLKPKNLQNNHQTNRAKVKSNNKNNVPKQIQAKSNHRNNINDFQKTQAAVHQKTRRYNEQDLGNYQNLDYNQNDKSPTTTSSPTIQKYVQNTFKGYHVEFPPSTTGIDNTSENQNKNIAKGPAYNKDDSPNEYQEVEFQSHVTKPSIKKPQKFKTNPIPSNVHDSKFDSRKNLELPSSEESQIPQESASFLKNSFNSIQETSSYNPFPNHRTTYADIKTIPYMSTKVYSTISSVTPQYITTQPINNGKPFLGSRVGINIKTTKDPLFINPQVMKTKTQLAADDVFKVHVISNSKNVTNSSLVSPKVLEKILFAKIKPLDESTTVVYKGTFESTTEHFSTLEDFSSTTEAISTITTVRPVTSNPQKKQSKTTISRKPFIIQYEDNPEVTYTESRSKTPDYAIIYGSFPSTPLPSNTVQVKFNKTTNKIGIQLGKSFGSGSSKSISGTKSVSQAKPIKIQQSTIKPEEVSLDKSKEEILIRLSSKSIPESLRDNKIQHLNQGKNKGFYVTKTQDLLQSTTQNPTETTLNDMRIYNITIRSTTQQPRPFQRFYYETSTLSTFEDVSKQPNVFDYKISTASPFKSGSPEPTLPTPYRTTTPSIYENIDNMIDVLTEITKEEASSSKSRPGLVVPPSVGPQTLHTLAVYFANALDEVITNKVKNSGKFSEKFMKDNKEKLTTLLTQMTVHGYNQLFNQIQEKNDTFKMNETTINNTKIEDLKLESPQIRQLARNFTIALSAYLNDPEMFRKDLENFRPTEPQSVEIETTTDYNIIDEELLNYSDADTKTSLPPILTTLRPPSPTWGFIIAAKSPNNFEIENSVTNTDLNTADTQSFVPGLNDINNNNAKSKVITKDLPQNHWTTSTSATNLWQSTFSIDPVLFNEEFDSTSPLLYDVETTSAEPDTTTPEILPAIGRTRAVNYELRSLPKFSFNSSEVSGILIDFMNNSSDDSNDRLHRILRKLNTTEDEFLVKMKEIESNPITRRLILLLISECGKNATQDIKHHNEENLEPLESLELSETNPLSPSQPQKHTTTKEKNEFQVYVNPNLKEDDQDTRALQLLNTLYSIASKLGK</sequence>
<feature type="region of interest" description="Disordered" evidence="1">
    <location>
        <begin position="275"/>
        <end position="299"/>
    </location>
</feature>
<dbReference type="Pfam" id="PF01607">
    <property type="entry name" value="CBM_14"/>
    <property type="match status" value="1"/>
</dbReference>
<name>A0A9P0CBA2_9CUCU</name>
<feature type="compositionally biased region" description="Polar residues" evidence="1">
    <location>
        <begin position="276"/>
        <end position="299"/>
    </location>
</feature>
<feature type="region of interest" description="Disordered" evidence="1">
    <location>
        <begin position="1228"/>
        <end position="1249"/>
    </location>
</feature>